<protein>
    <submittedName>
        <fullName evidence="1">3877_t:CDS:1</fullName>
    </submittedName>
</protein>
<proteinExistence type="predicted"/>
<reference evidence="1" key="1">
    <citation type="submission" date="2021-06" db="EMBL/GenBank/DDBJ databases">
        <authorList>
            <person name="Kallberg Y."/>
            <person name="Tangrot J."/>
            <person name="Rosling A."/>
        </authorList>
    </citation>
    <scope>NUCLEOTIDE SEQUENCE</scope>
    <source>
        <strain evidence="1">IN212</strain>
    </source>
</reference>
<name>A0A9N9DDZ6_9GLOM</name>
<dbReference type="EMBL" id="CAJVPZ010011985">
    <property type="protein sequence ID" value="CAG8635474.1"/>
    <property type="molecule type" value="Genomic_DNA"/>
</dbReference>
<feature type="non-terminal residue" evidence="1">
    <location>
        <position position="205"/>
    </location>
</feature>
<dbReference type="AlphaFoldDB" id="A0A9N9DDZ6"/>
<dbReference type="Proteomes" id="UP000789396">
    <property type="component" value="Unassembled WGS sequence"/>
</dbReference>
<accession>A0A9N9DDZ6</accession>
<keyword evidence="2" id="KW-1185">Reference proteome</keyword>
<evidence type="ECO:0000313" key="1">
    <source>
        <dbReference type="EMBL" id="CAG8635474.1"/>
    </source>
</evidence>
<evidence type="ECO:0000313" key="2">
    <source>
        <dbReference type="Proteomes" id="UP000789396"/>
    </source>
</evidence>
<organism evidence="1 2">
    <name type="scientific">Racocetra fulgida</name>
    <dbReference type="NCBI Taxonomy" id="60492"/>
    <lineage>
        <taxon>Eukaryota</taxon>
        <taxon>Fungi</taxon>
        <taxon>Fungi incertae sedis</taxon>
        <taxon>Mucoromycota</taxon>
        <taxon>Glomeromycotina</taxon>
        <taxon>Glomeromycetes</taxon>
        <taxon>Diversisporales</taxon>
        <taxon>Gigasporaceae</taxon>
        <taxon>Racocetra</taxon>
    </lineage>
</organism>
<gene>
    <name evidence="1" type="ORF">RFULGI_LOCUS7883</name>
</gene>
<comment type="caution">
    <text evidence="1">The sequence shown here is derived from an EMBL/GenBank/DDBJ whole genome shotgun (WGS) entry which is preliminary data.</text>
</comment>
<sequence length="205" mass="23845">MENEIYRELTNYFSTILEELCIEKNQETNMIDELVQQQGEIGCIKKCTRWVCSTCHSKLLTIADINQQFDEQPKIIDTTKRPLVIHSHTFRESRSVSEKKIHKLQILVSDLIGINPNSIANVESFITESRQFRIRIRKTQFLNPNAYNCGFQNISGELILSEEMKKFTEIAYTKIKEFIKAKLINKTPLGIWHPIPITCKEAILQ</sequence>
<dbReference type="OrthoDB" id="2439555at2759"/>